<evidence type="ECO:0000256" key="3">
    <source>
        <dbReference type="ARBA" id="ARBA00023080"/>
    </source>
</evidence>
<comment type="catalytic activity">
    <reaction evidence="4">
        <text>dTTP + H2O = dTMP + diphosphate + H(+)</text>
        <dbReference type="Rhea" id="RHEA:28534"/>
        <dbReference type="ChEBI" id="CHEBI:15377"/>
        <dbReference type="ChEBI" id="CHEBI:15378"/>
        <dbReference type="ChEBI" id="CHEBI:33019"/>
        <dbReference type="ChEBI" id="CHEBI:37568"/>
        <dbReference type="ChEBI" id="CHEBI:63528"/>
        <dbReference type="EC" id="3.6.1.9"/>
    </reaction>
</comment>
<comment type="function">
    <text evidence="4">Nucleoside triphosphate pyrophosphatase that hydrolyzes dTTP and UTP. May have a dual role in cell division arrest and in preventing the incorporation of modified nucleotides into cellular nucleic acids.</text>
</comment>
<comment type="subcellular location">
    <subcellularLocation>
        <location evidence="4">Cytoplasm</location>
    </subcellularLocation>
</comment>
<dbReference type="HAMAP" id="MF_00528">
    <property type="entry name" value="Maf"/>
    <property type="match status" value="1"/>
</dbReference>
<dbReference type="NCBIfam" id="TIGR00172">
    <property type="entry name" value="maf"/>
    <property type="match status" value="1"/>
</dbReference>
<comment type="catalytic activity">
    <reaction evidence="4">
        <text>UTP + H2O = UMP + diphosphate + H(+)</text>
        <dbReference type="Rhea" id="RHEA:29395"/>
        <dbReference type="ChEBI" id="CHEBI:15377"/>
        <dbReference type="ChEBI" id="CHEBI:15378"/>
        <dbReference type="ChEBI" id="CHEBI:33019"/>
        <dbReference type="ChEBI" id="CHEBI:46398"/>
        <dbReference type="ChEBI" id="CHEBI:57865"/>
        <dbReference type="EC" id="3.6.1.9"/>
    </reaction>
</comment>
<dbReference type="SUPFAM" id="SSF52972">
    <property type="entry name" value="ITPase-like"/>
    <property type="match status" value="1"/>
</dbReference>
<gene>
    <name evidence="5" type="ORF">HH682_09530</name>
</gene>
<dbReference type="Proteomes" id="UP000790096">
    <property type="component" value="Unassembled WGS sequence"/>
</dbReference>
<feature type="site" description="Important for substrate specificity" evidence="4">
    <location>
        <position position="153"/>
    </location>
</feature>
<dbReference type="RefSeq" id="WP_214237333.1">
    <property type="nucleotide sequence ID" value="NZ_JABBFR010000011.1"/>
</dbReference>
<feature type="site" description="Important for substrate specificity" evidence="4">
    <location>
        <position position="12"/>
    </location>
</feature>
<keyword evidence="6" id="KW-1185">Reference proteome</keyword>
<sequence length="189" mass="20859">MTPIYLASASPRRAELLTQLGVPFTRLITEVIEQRRVDELPLEYVTRLSQDKALAGVKIAPDNKPVLGADTIVVIGDQVLEKPLSPSHAFDILTQLSGRSHRVITAVTLADRHTIKTLSVQTTVTFCSLTPERINQYIETQEPMDKAGAYGIQGMGGNFVREIQGSYSAVVGLPLVETYELLTDFQSYR</sequence>
<feature type="site" description="Important for substrate specificity" evidence="4">
    <location>
        <position position="71"/>
    </location>
</feature>
<evidence type="ECO:0000256" key="4">
    <source>
        <dbReference type="HAMAP-Rule" id="MF_00528"/>
    </source>
</evidence>
<dbReference type="Gene3D" id="3.90.950.10">
    <property type="match status" value="1"/>
</dbReference>
<dbReference type="InterPro" id="IPR029001">
    <property type="entry name" value="ITPase-like_fam"/>
</dbReference>
<proteinExistence type="inferred from homology"/>
<dbReference type="Pfam" id="PF02545">
    <property type="entry name" value="Maf"/>
    <property type="match status" value="1"/>
</dbReference>
<evidence type="ECO:0000256" key="2">
    <source>
        <dbReference type="ARBA" id="ARBA00022801"/>
    </source>
</evidence>
<dbReference type="PIRSF" id="PIRSF006305">
    <property type="entry name" value="Maf"/>
    <property type="match status" value="1"/>
</dbReference>
<dbReference type="EMBL" id="JABBFR010000011">
    <property type="protein sequence ID" value="MBT0724672.1"/>
    <property type="molecule type" value="Genomic_DNA"/>
</dbReference>
<keyword evidence="4" id="KW-0963">Cytoplasm</keyword>
<organism evidence="5 6">
    <name type="scientific">Rosenbergiella gaditana</name>
    <dbReference type="NCBI Taxonomy" id="2726987"/>
    <lineage>
        <taxon>Bacteria</taxon>
        <taxon>Pseudomonadati</taxon>
        <taxon>Pseudomonadota</taxon>
        <taxon>Gammaproteobacteria</taxon>
        <taxon>Enterobacterales</taxon>
        <taxon>Erwiniaceae</taxon>
        <taxon>Rosenbergiella</taxon>
    </lineage>
</organism>
<protein>
    <recommendedName>
        <fullName evidence="4">dTTP/UTP pyrophosphatase</fullName>
        <shortName evidence="4">dTTPase/UTPase</shortName>
        <ecNumber evidence="4">3.6.1.9</ecNumber>
    </recommendedName>
    <alternativeName>
        <fullName evidence="4">Nucleoside triphosphate pyrophosphatase</fullName>
    </alternativeName>
    <alternativeName>
        <fullName evidence="4">Nucleotide pyrophosphatase</fullName>
        <shortName evidence="4">Nucleotide PPase</shortName>
    </alternativeName>
</protein>
<evidence type="ECO:0000256" key="1">
    <source>
        <dbReference type="ARBA" id="ARBA00001968"/>
    </source>
</evidence>
<keyword evidence="2 4" id="KW-0378">Hydrolase</keyword>
<dbReference type="EC" id="3.6.1.9" evidence="4"/>
<comment type="caution">
    <text evidence="4">Lacks conserved residue(s) required for the propagation of feature annotation.</text>
</comment>
<dbReference type="PANTHER" id="PTHR43213">
    <property type="entry name" value="BIFUNCTIONAL DTTP/UTP PYROPHOSPHATASE/METHYLTRANSFERASE PROTEIN-RELATED"/>
    <property type="match status" value="1"/>
</dbReference>
<reference evidence="5 6" key="1">
    <citation type="submission" date="2020-04" db="EMBL/GenBank/DDBJ databases">
        <title>Genome sequencing of Rosenbergiella species.</title>
        <authorList>
            <person name="Alvarez-Perez S."/>
            <person name="Lievens B."/>
        </authorList>
    </citation>
    <scope>NUCLEOTIDE SEQUENCE [LARGE SCALE GENOMIC DNA]</scope>
    <source>
        <strain evidence="5 6">S61</strain>
    </source>
</reference>
<name>A0ABS5SX43_9GAMM</name>
<comment type="similarity">
    <text evidence="4">Belongs to the Maf family. YhdE subfamily.</text>
</comment>
<dbReference type="InterPro" id="IPR003697">
    <property type="entry name" value="Maf-like"/>
</dbReference>
<evidence type="ECO:0000313" key="6">
    <source>
        <dbReference type="Proteomes" id="UP000790096"/>
    </source>
</evidence>
<feature type="active site" description="Proton acceptor" evidence="4">
    <location>
        <position position="70"/>
    </location>
</feature>
<dbReference type="PANTHER" id="PTHR43213:SF5">
    <property type="entry name" value="BIFUNCTIONAL DTTP_UTP PYROPHOSPHATASE_METHYLTRANSFERASE PROTEIN-RELATED"/>
    <property type="match status" value="1"/>
</dbReference>
<accession>A0ABS5SX43</accession>
<evidence type="ECO:0000313" key="5">
    <source>
        <dbReference type="EMBL" id="MBT0724672.1"/>
    </source>
</evidence>
<dbReference type="CDD" id="cd00555">
    <property type="entry name" value="Maf"/>
    <property type="match status" value="1"/>
</dbReference>
<comment type="caution">
    <text evidence="5">The sequence shown here is derived from an EMBL/GenBank/DDBJ whole genome shotgun (WGS) entry which is preliminary data.</text>
</comment>
<comment type="cofactor">
    <cofactor evidence="1 4">
        <name>a divalent metal cation</name>
        <dbReference type="ChEBI" id="CHEBI:60240"/>
    </cofactor>
</comment>
<keyword evidence="3 4" id="KW-0546">Nucleotide metabolism</keyword>